<reference evidence="10 11" key="1">
    <citation type="submission" date="2020-08" db="EMBL/GenBank/DDBJ databases">
        <title>Genomic Encyclopedia of Type Strains, Phase IV (KMG-IV): sequencing the most valuable type-strain genomes for metagenomic binning, comparative biology and taxonomic classification.</title>
        <authorList>
            <person name="Goeker M."/>
        </authorList>
    </citation>
    <scope>NUCLEOTIDE SEQUENCE [LARGE SCALE GENOMIC DNA]</scope>
    <source>
        <strain evidence="10 11">DSM 102255</strain>
    </source>
</reference>
<gene>
    <name evidence="8" type="primary">mobA</name>
    <name evidence="10" type="ORF">FHS92_002549</name>
</gene>
<evidence type="ECO:0000313" key="11">
    <source>
        <dbReference type="Proteomes" id="UP000552700"/>
    </source>
</evidence>
<dbReference type="Gene3D" id="3.90.550.10">
    <property type="entry name" value="Spore Coat Polysaccharide Biosynthesis Protein SpsA, Chain A"/>
    <property type="match status" value="1"/>
</dbReference>
<evidence type="ECO:0000256" key="1">
    <source>
        <dbReference type="ARBA" id="ARBA00022490"/>
    </source>
</evidence>
<dbReference type="GO" id="GO:0005525">
    <property type="term" value="F:GTP binding"/>
    <property type="evidence" value="ECO:0007669"/>
    <property type="project" value="UniProtKB-UniRule"/>
</dbReference>
<dbReference type="CDD" id="cd02503">
    <property type="entry name" value="MobA"/>
    <property type="match status" value="1"/>
</dbReference>
<dbReference type="AlphaFoldDB" id="A0A841J5I8"/>
<feature type="domain" description="MobA-like NTP transferase" evidence="9">
    <location>
        <begin position="5"/>
        <end position="141"/>
    </location>
</feature>
<comment type="subcellular location">
    <subcellularLocation>
        <location evidence="8">Cytoplasm</location>
    </subcellularLocation>
</comment>
<feature type="binding site" evidence="8">
    <location>
        <position position="60"/>
    </location>
    <ligand>
        <name>GTP</name>
        <dbReference type="ChEBI" id="CHEBI:37565"/>
    </ligand>
</feature>
<feature type="binding site" evidence="8">
    <location>
        <position position="20"/>
    </location>
    <ligand>
        <name>GTP</name>
        <dbReference type="ChEBI" id="CHEBI:37565"/>
    </ligand>
</feature>
<keyword evidence="11" id="KW-1185">Reference proteome</keyword>
<accession>A0A841J5I8</accession>
<evidence type="ECO:0000256" key="3">
    <source>
        <dbReference type="ARBA" id="ARBA00022723"/>
    </source>
</evidence>
<dbReference type="GO" id="GO:0046872">
    <property type="term" value="F:metal ion binding"/>
    <property type="evidence" value="ECO:0007669"/>
    <property type="project" value="UniProtKB-KW"/>
</dbReference>
<organism evidence="10 11">
    <name type="scientific">Sphingobium subterraneum</name>
    <dbReference type="NCBI Taxonomy" id="627688"/>
    <lineage>
        <taxon>Bacteria</taxon>
        <taxon>Pseudomonadati</taxon>
        <taxon>Pseudomonadota</taxon>
        <taxon>Alphaproteobacteria</taxon>
        <taxon>Sphingomonadales</taxon>
        <taxon>Sphingomonadaceae</taxon>
        <taxon>Sphingobium</taxon>
    </lineage>
</organism>
<comment type="caution">
    <text evidence="10">The sequence shown here is derived from an EMBL/GenBank/DDBJ whole genome shotgun (WGS) entry which is preliminary data.</text>
</comment>
<keyword evidence="6 8" id="KW-0342">GTP-binding</keyword>
<dbReference type="GO" id="GO:1902758">
    <property type="term" value="P:bis(molybdopterin guanine dinucleotide)molybdenum biosynthetic process"/>
    <property type="evidence" value="ECO:0007669"/>
    <property type="project" value="TreeGrafter"/>
</dbReference>
<feature type="binding site" evidence="8">
    <location>
        <position position="93"/>
    </location>
    <ligand>
        <name>Mg(2+)</name>
        <dbReference type="ChEBI" id="CHEBI:18420"/>
    </ligand>
</feature>
<evidence type="ECO:0000256" key="2">
    <source>
        <dbReference type="ARBA" id="ARBA00022679"/>
    </source>
</evidence>
<protein>
    <recommendedName>
        <fullName evidence="8">Molybdenum cofactor guanylyltransferase</fullName>
        <shortName evidence="8">MoCo guanylyltransferase</shortName>
        <ecNumber evidence="8">2.7.7.77</ecNumber>
    </recommendedName>
    <alternativeName>
        <fullName evidence="8">GTP:molybdopterin guanylyltransferase</fullName>
    </alternativeName>
    <alternativeName>
        <fullName evidence="8">Mo-MPT guanylyltransferase</fullName>
    </alternativeName>
    <alternativeName>
        <fullName evidence="8">Molybdopterin guanylyltransferase</fullName>
    </alternativeName>
    <alternativeName>
        <fullName evidence="8">Molybdopterin-guanine dinucleotide synthase</fullName>
        <shortName evidence="8">MGD synthase</shortName>
    </alternativeName>
</protein>
<comment type="catalytic activity">
    <reaction evidence="8">
        <text>Mo-molybdopterin + GTP + H(+) = Mo-molybdopterin guanine dinucleotide + diphosphate</text>
        <dbReference type="Rhea" id="RHEA:34243"/>
        <dbReference type="ChEBI" id="CHEBI:15378"/>
        <dbReference type="ChEBI" id="CHEBI:33019"/>
        <dbReference type="ChEBI" id="CHEBI:37565"/>
        <dbReference type="ChEBI" id="CHEBI:71302"/>
        <dbReference type="ChEBI" id="CHEBI:71310"/>
        <dbReference type="EC" id="2.7.7.77"/>
    </reaction>
</comment>
<evidence type="ECO:0000313" key="10">
    <source>
        <dbReference type="EMBL" id="MBB6124796.1"/>
    </source>
</evidence>
<comment type="caution">
    <text evidence="8">Lacks conserved residue(s) required for the propagation of feature annotation.</text>
</comment>
<keyword evidence="7 8" id="KW-0501">Molybdenum cofactor biosynthesis</keyword>
<dbReference type="Proteomes" id="UP000552700">
    <property type="component" value="Unassembled WGS sequence"/>
</dbReference>
<proteinExistence type="inferred from homology"/>
<dbReference type="GO" id="GO:0005737">
    <property type="term" value="C:cytoplasm"/>
    <property type="evidence" value="ECO:0007669"/>
    <property type="project" value="UniProtKB-SubCell"/>
</dbReference>
<dbReference type="EMBL" id="JACIJP010000004">
    <property type="protein sequence ID" value="MBB6124796.1"/>
    <property type="molecule type" value="Genomic_DNA"/>
</dbReference>
<evidence type="ECO:0000256" key="8">
    <source>
        <dbReference type="HAMAP-Rule" id="MF_00316"/>
    </source>
</evidence>
<keyword evidence="10" id="KW-0548">Nucleotidyltransferase</keyword>
<comment type="domain">
    <text evidence="8">The N-terminal domain determines nucleotide recognition and specific binding, while the C-terminal domain determines the specific binding to the target protein.</text>
</comment>
<comment type="function">
    <text evidence="8">Transfers a GMP moiety from GTP to Mo-molybdopterin (Mo-MPT) cofactor (Moco or molybdenum cofactor) to form Mo-molybdopterin guanine dinucleotide (Mo-MGD) cofactor.</text>
</comment>
<name>A0A841J5I8_9SPHN</name>
<comment type="cofactor">
    <cofactor evidence="8">
        <name>Mg(2+)</name>
        <dbReference type="ChEBI" id="CHEBI:18420"/>
    </cofactor>
</comment>
<dbReference type="Pfam" id="PF12804">
    <property type="entry name" value="NTP_transf_3"/>
    <property type="match status" value="1"/>
</dbReference>
<dbReference type="InterPro" id="IPR025877">
    <property type="entry name" value="MobA-like_NTP_Trfase"/>
</dbReference>
<dbReference type="PANTHER" id="PTHR19136">
    <property type="entry name" value="MOLYBDENUM COFACTOR GUANYLYLTRANSFERASE"/>
    <property type="match status" value="1"/>
</dbReference>
<keyword evidence="5 8" id="KW-0460">Magnesium</keyword>
<dbReference type="SUPFAM" id="SSF53448">
    <property type="entry name" value="Nucleotide-diphospho-sugar transferases"/>
    <property type="match status" value="1"/>
</dbReference>
<dbReference type="PANTHER" id="PTHR19136:SF81">
    <property type="entry name" value="MOLYBDENUM COFACTOR GUANYLYLTRANSFERASE"/>
    <property type="match status" value="1"/>
</dbReference>
<keyword evidence="1 8" id="KW-0963">Cytoplasm</keyword>
<comment type="subunit">
    <text evidence="8">Monomer.</text>
</comment>
<dbReference type="RefSeq" id="WP_184081098.1">
    <property type="nucleotide sequence ID" value="NZ_JACIJP010000004.1"/>
</dbReference>
<dbReference type="EC" id="2.7.7.77" evidence="8"/>
<sequence length="180" mass="18797">MSVLGAIIAGGAARRFGSDKAAALLRGVPLMDHVARALAPQVPEIVVVGRQWAGMTCVPDRPQAGEGPLGGLCGALHYAQSKGYGAVLTVGCDTLPVPTDLLKGLGEGPAVVATQWLFGLWPASLAATLEAWLAEQPDRSIKGWMQHTGARRVECDARFVNINTPEGLAEAALQLDPELP</sequence>
<feature type="binding site" evidence="8">
    <location>
        <begin position="8"/>
        <end position="10"/>
    </location>
    <ligand>
        <name>GTP</name>
        <dbReference type="ChEBI" id="CHEBI:37565"/>
    </ligand>
</feature>
<dbReference type="InterPro" id="IPR013482">
    <property type="entry name" value="Molybde_CF_guanTrfase"/>
</dbReference>
<dbReference type="GO" id="GO:0061603">
    <property type="term" value="F:molybdenum cofactor guanylyltransferase activity"/>
    <property type="evidence" value="ECO:0007669"/>
    <property type="project" value="UniProtKB-EC"/>
</dbReference>
<evidence type="ECO:0000256" key="7">
    <source>
        <dbReference type="ARBA" id="ARBA00023150"/>
    </source>
</evidence>
<evidence type="ECO:0000256" key="4">
    <source>
        <dbReference type="ARBA" id="ARBA00022741"/>
    </source>
</evidence>
<comment type="similarity">
    <text evidence="8">Belongs to the MobA family.</text>
</comment>
<evidence type="ECO:0000256" key="6">
    <source>
        <dbReference type="ARBA" id="ARBA00023134"/>
    </source>
</evidence>
<dbReference type="InterPro" id="IPR029044">
    <property type="entry name" value="Nucleotide-diphossugar_trans"/>
</dbReference>
<keyword evidence="2 8" id="KW-0808">Transferase</keyword>
<feature type="binding site" evidence="8">
    <location>
        <position position="93"/>
    </location>
    <ligand>
        <name>GTP</name>
        <dbReference type="ChEBI" id="CHEBI:37565"/>
    </ligand>
</feature>
<keyword evidence="4 8" id="KW-0547">Nucleotide-binding</keyword>
<evidence type="ECO:0000256" key="5">
    <source>
        <dbReference type="ARBA" id="ARBA00022842"/>
    </source>
</evidence>
<evidence type="ECO:0000259" key="9">
    <source>
        <dbReference type="Pfam" id="PF12804"/>
    </source>
</evidence>
<dbReference type="HAMAP" id="MF_00316">
    <property type="entry name" value="MobA"/>
    <property type="match status" value="1"/>
</dbReference>
<keyword evidence="3 8" id="KW-0479">Metal-binding</keyword>